<evidence type="ECO:0000256" key="2">
    <source>
        <dbReference type="SAM" id="MobiDB-lite"/>
    </source>
</evidence>
<feature type="region of interest" description="Disordered" evidence="2">
    <location>
        <begin position="162"/>
        <end position="393"/>
    </location>
</feature>
<feature type="compositionally biased region" description="Basic residues" evidence="2">
    <location>
        <begin position="174"/>
        <end position="183"/>
    </location>
</feature>
<feature type="compositionally biased region" description="Basic and acidic residues" evidence="2">
    <location>
        <begin position="102"/>
        <end position="125"/>
    </location>
</feature>
<feature type="compositionally biased region" description="Basic and acidic residues" evidence="2">
    <location>
        <begin position="227"/>
        <end position="236"/>
    </location>
</feature>
<name>A0A6L2Q1F5_COPFO</name>
<feature type="compositionally biased region" description="Polar residues" evidence="2">
    <location>
        <begin position="33"/>
        <end position="42"/>
    </location>
</feature>
<dbReference type="PROSITE" id="PS00028">
    <property type="entry name" value="ZINC_FINGER_C2H2_1"/>
    <property type="match status" value="2"/>
</dbReference>
<sequence length="744" mass="83090">MGNGGGIQNEAAAADGHDEQIQAPAQCKRQSLKDTTSVNSQHGKTKSYRCQVCSEIFHSAHQLFSHELREHEHVGILQIDHTKKQSLPKYNQCEEVSSSENGVHETKMHDRRKEASNLKSSKEQEEIPQVEASVTRGTLQNQYESHKTHTSNLGGKLQLQDGKLQAESSDFRGKSQKQGRNRQTHTSIIGRSSQMQDGNQQPDTCKIGGKSQKQGGNQRPDTCSMGRKSEKQHGDQQTDTCNMGRKSEQQDGNQQTDTCNIGGKSQKQDGNQRTDTCHIGKKSDKQDGHQQTDTCDMGKKSEKQDGNQQTDTCNVGRKSEKQDGDQQTDTCNMGRKSQKQDGDQHRYICNMGRKSEKQDGDQQTDSCNMGQNSQIQDRNPQRETSGIRKSSDNVCQHRIKMRGCESEVDGQNINSGLERDTVEVCSSEFEASTHQIRKHDGGLSDQNTYLVCKESFISVSKQFVCEVQDHNKEAELLQQGSSHCESTVMGKGEENVSEVVNVPEVTLPPSKGIRSPYKCHVCEESFGTKCDLFYHDLQVHVGIAKPKTIKSWKTSFKDAQNNLKEKTTLNKGEVKRKARNIPEEQQPVKVIITEAQNTDEQEKQKIQNRVAEQVTLNQICEADAGNKPIQKLILKKRIIQGDGTIIKVGSGKHEHVKKTIQAITGKYPWNETLVERGRGRGNELAEQGGQTQPKTFVIVKDGPQSGEGDQKKSGKYRIDVVTNYIVPKSQVKQFLLNCDGSDKE</sequence>
<keyword evidence="1" id="KW-0479">Metal-binding</keyword>
<dbReference type="InParanoid" id="A0A6L2Q1F5"/>
<evidence type="ECO:0000313" key="5">
    <source>
        <dbReference type="Proteomes" id="UP000502823"/>
    </source>
</evidence>
<evidence type="ECO:0000256" key="1">
    <source>
        <dbReference type="PROSITE-ProRule" id="PRU00042"/>
    </source>
</evidence>
<feature type="compositionally biased region" description="Basic and acidic residues" evidence="2">
    <location>
        <begin position="379"/>
        <end position="391"/>
    </location>
</feature>
<dbReference type="Proteomes" id="UP000502823">
    <property type="component" value="Unassembled WGS sequence"/>
</dbReference>
<feature type="compositionally biased region" description="Polar residues" evidence="2">
    <location>
        <begin position="184"/>
        <end position="203"/>
    </location>
</feature>
<keyword evidence="1" id="KW-0862">Zinc</keyword>
<protein>
    <recommendedName>
        <fullName evidence="3">C2H2-type domain-containing protein</fullName>
    </recommendedName>
</protein>
<dbReference type="EMBL" id="BLKM01012201">
    <property type="protein sequence ID" value="GFG35767.1"/>
    <property type="molecule type" value="Genomic_DNA"/>
</dbReference>
<feature type="compositionally biased region" description="Basic and acidic residues" evidence="2">
    <location>
        <begin position="266"/>
        <end position="305"/>
    </location>
</feature>
<feature type="region of interest" description="Disordered" evidence="2">
    <location>
        <begin position="94"/>
        <end position="137"/>
    </location>
</feature>
<feature type="compositionally biased region" description="Polar residues" evidence="2">
    <location>
        <begin position="361"/>
        <end position="378"/>
    </location>
</feature>
<evidence type="ECO:0000259" key="3">
    <source>
        <dbReference type="PROSITE" id="PS50157"/>
    </source>
</evidence>
<keyword evidence="5" id="KW-1185">Reference proteome</keyword>
<proteinExistence type="predicted"/>
<dbReference type="GO" id="GO:0008270">
    <property type="term" value="F:zinc ion binding"/>
    <property type="evidence" value="ECO:0007669"/>
    <property type="project" value="UniProtKB-KW"/>
</dbReference>
<comment type="caution">
    <text evidence="4">The sequence shown here is derived from an EMBL/GenBank/DDBJ whole genome shotgun (WGS) entry which is preliminary data.</text>
</comment>
<reference evidence="5" key="1">
    <citation type="submission" date="2020-01" db="EMBL/GenBank/DDBJ databases">
        <title>Draft genome sequence of the Termite Coptotermes fromosanus.</title>
        <authorList>
            <person name="Itakura S."/>
            <person name="Yosikawa Y."/>
            <person name="Umezawa K."/>
        </authorList>
    </citation>
    <scope>NUCLEOTIDE SEQUENCE [LARGE SCALE GENOMIC DNA]</scope>
</reference>
<dbReference type="InterPro" id="IPR013087">
    <property type="entry name" value="Znf_C2H2_type"/>
</dbReference>
<feature type="domain" description="C2H2-type" evidence="3">
    <location>
        <begin position="517"/>
        <end position="545"/>
    </location>
</feature>
<evidence type="ECO:0000313" key="4">
    <source>
        <dbReference type="EMBL" id="GFG35767.1"/>
    </source>
</evidence>
<feature type="compositionally biased region" description="Polar residues" evidence="2">
    <location>
        <begin position="250"/>
        <end position="265"/>
    </location>
</feature>
<feature type="region of interest" description="Disordered" evidence="2">
    <location>
        <begin position="25"/>
        <end position="44"/>
    </location>
</feature>
<dbReference type="SMART" id="SM00355">
    <property type="entry name" value="ZnF_C2H2"/>
    <property type="match status" value="2"/>
</dbReference>
<organism evidence="4 5">
    <name type="scientific">Coptotermes formosanus</name>
    <name type="common">Formosan subterranean termite</name>
    <dbReference type="NCBI Taxonomy" id="36987"/>
    <lineage>
        <taxon>Eukaryota</taxon>
        <taxon>Metazoa</taxon>
        <taxon>Ecdysozoa</taxon>
        <taxon>Arthropoda</taxon>
        <taxon>Hexapoda</taxon>
        <taxon>Insecta</taxon>
        <taxon>Pterygota</taxon>
        <taxon>Neoptera</taxon>
        <taxon>Polyneoptera</taxon>
        <taxon>Dictyoptera</taxon>
        <taxon>Blattodea</taxon>
        <taxon>Blattoidea</taxon>
        <taxon>Termitoidae</taxon>
        <taxon>Rhinotermitidae</taxon>
        <taxon>Coptotermes</taxon>
    </lineage>
</organism>
<accession>A0A6L2Q1F5</accession>
<keyword evidence="1" id="KW-0863">Zinc-finger</keyword>
<dbReference type="PROSITE" id="PS50157">
    <property type="entry name" value="ZINC_FINGER_C2H2_2"/>
    <property type="match status" value="2"/>
</dbReference>
<feature type="domain" description="C2H2-type" evidence="3">
    <location>
        <begin position="48"/>
        <end position="75"/>
    </location>
</feature>
<gene>
    <name evidence="4" type="ORF">Cfor_03937</name>
</gene>
<dbReference type="AlphaFoldDB" id="A0A6L2Q1F5"/>
<feature type="compositionally biased region" description="Polar residues" evidence="2">
    <location>
        <begin position="211"/>
        <end position="221"/>
    </location>
</feature>